<evidence type="ECO:0000259" key="1">
    <source>
        <dbReference type="Pfam" id="PF13524"/>
    </source>
</evidence>
<dbReference type="EMBL" id="LAZR01003451">
    <property type="protein sequence ID" value="KKN18178.1"/>
    <property type="molecule type" value="Genomic_DNA"/>
</dbReference>
<accession>A0A0F9RLM9</accession>
<dbReference type="InterPro" id="IPR055259">
    <property type="entry name" value="YkvP/CgeB_Glyco_trans-like"/>
</dbReference>
<proteinExistence type="predicted"/>
<dbReference type="AlphaFoldDB" id="A0A0F9RLM9"/>
<feature type="domain" description="Spore protein YkvP/CgeB glycosyl transferase-like" evidence="1">
    <location>
        <begin position="142"/>
        <end position="276"/>
    </location>
</feature>
<organism evidence="2">
    <name type="scientific">marine sediment metagenome</name>
    <dbReference type="NCBI Taxonomy" id="412755"/>
    <lineage>
        <taxon>unclassified sequences</taxon>
        <taxon>metagenomes</taxon>
        <taxon>ecological metagenomes</taxon>
    </lineage>
</organism>
<reference evidence="2" key="1">
    <citation type="journal article" date="2015" name="Nature">
        <title>Complex archaea that bridge the gap between prokaryotes and eukaryotes.</title>
        <authorList>
            <person name="Spang A."/>
            <person name="Saw J.H."/>
            <person name="Jorgensen S.L."/>
            <person name="Zaremba-Niedzwiedzka K."/>
            <person name="Martijn J."/>
            <person name="Lind A.E."/>
            <person name="van Eijk R."/>
            <person name="Schleper C."/>
            <person name="Guy L."/>
            <person name="Ettema T.J."/>
        </authorList>
    </citation>
    <scope>NUCLEOTIDE SEQUENCE</scope>
</reference>
<dbReference type="Pfam" id="PF13524">
    <property type="entry name" value="Glyco_trans_1_2"/>
    <property type="match status" value="1"/>
</dbReference>
<name>A0A0F9RLM9_9ZZZZ</name>
<protein>
    <recommendedName>
        <fullName evidence="1">Spore protein YkvP/CgeB glycosyl transferase-like domain-containing protein</fullName>
    </recommendedName>
</protein>
<sequence>MRIRIIAPSDGAKNETWWADHWVKRDLEIEFAKRNHSVVDCNADLDFYLFGSYAQADKITAPIKFCWIYSHPDIVQDNFTAQFNHVFVLSKPLLLKVANSTLLFGGSSKTLVPRKEKAKYDLVFMGNTGSLKRIETLKYLIDLKKYKIGLAGAGWDTVLGSQIEGVDYKGPYIDNAKLGEFFNQGLLSFYTGHEDMRKEGFVAVRILDIFRSSENLCISETNAGLHEMFRNIPMYGSKEFLAPQIDWFLEHPDERERVALRCRQDAAEWTFGRVVDEVERWINN</sequence>
<evidence type="ECO:0000313" key="2">
    <source>
        <dbReference type="EMBL" id="KKN18178.1"/>
    </source>
</evidence>
<comment type="caution">
    <text evidence="2">The sequence shown here is derived from an EMBL/GenBank/DDBJ whole genome shotgun (WGS) entry which is preliminary data.</text>
</comment>
<gene>
    <name evidence="2" type="ORF">LCGC14_0958440</name>
</gene>